<sequence length="195" mass="22236">MASNVSLHDLEDFIREKIVEEGWTHCRLSLYLKRMYPGIRGFSVRSIERFCSDKDIHRTSRMDGYNLQQVVSEAVRTVGPAYGRKTMTGYLRSQGVRISETRVGQALSLANPIYHHNRREATTRSMNPIPYSADYFGHKVHIGQNEKLVLYGVTHICAIDGYSNKIVAFITRKWILVRQPDAYCGAIDPAVRCSP</sequence>
<proteinExistence type="predicted"/>
<reference evidence="1" key="2">
    <citation type="submission" date="2017-05" db="UniProtKB">
        <authorList>
            <consortium name="EnsemblMetazoa"/>
        </authorList>
    </citation>
    <scope>IDENTIFICATION</scope>
</reference>
<evidence type="ECO:0000313" key="1">
    <source>
        <dbReference type="EnsemblMetazoa" id="Aqu2.1.00681_001"/>
    </source>
</evidence>
<dbReference type="OMA" id="HICAIDG"/>
<organism evidence="1">
    <name type="scientific">Amphimedon queenslandica</name>
    <name type="common">Sponge</name>
    <dbReference type="NCBI Taxonomy" id="400682"/>
    <lineage>
        <taxon>Eukaryota</taxon>
        <taxon>Metazoa</taxon>
        <taxon>Porifera</taxon>
        <taxon>Demospongiae</taxon>
        <taxon>Heteroscleromorpha</taxon>
        <taxon>Haplosclerida</taxon>
        <taxon>Niphatidae</taxon>
        <taxon>Amphimedon</taxon>
    </lineage>
</organism>
<name>A0A1X7SF46_AMPQE</name>
<dbReference type="EnsemblMetazoa" id="XM_020008530.1">
    <property type="protein sequence ID" value="XP_019864089.1"/>
    <property type="gene ID" value="LOC109593464"/>
</dbReference>
<dbReference type="Proteomes" id="UP000007879">
    <property type="component" value="Unassembled WGS sequence"/>
</dbReference>
<dbReference type="OrthoDB" id="5952813at2759"/>
<keyword evidence="2" id="KW-1185">Reference proteome</keyword>
<dbReference type="KEGG" id="aqu:109593464"/>
<reference evidence="2" key="1">
    <citation type="journal article" date="2010" name="Nature">
        <title>The Amphimedon queenslandica genome and the evolution of animal complexity.</title>
        <authorList>
            <person name="Srivastava M."/>
            <person name="Simakov O."/>
            <person name="Chapman J."/>
            <person name="Fahey B."/>
            <person name="Gauthier M.E."/>
            <person name="Mitros T."/>
            <person name="Richards G.S."/>
            <person name="Conaco C."/>
            <person name="Dacre M."/>
            <person name="Hellsten U."/>
            <person name="Larroux C."/>
            <person name="Putnam N.H."/>
            <person name="Stanke M."/>
            <person name="Adamska M."/>
            <person name="Darling A."/>
            <person name="Degnan S.M."/>
            <person name="Oakley T.H."/>
            <person name="Plachetzki D.C."/>
            <person name="Zhai Y."/>
            <person name="Adamski M."/>
            <person name="Calcino A."/>
            <person name="Cummins S.F."/>
            <person name="Goodstein D.M."/>
            <person name="Harris C."/>
            <person name="Jackson D.J."/>
            <person name="Leys S.P."/>
            <person name="Shu S."/>
            <person name="Woodcroft B.J."/>
            <person name="Vervoort M."/>
            <person name="Kosik K.S."/>
            <person name="Manning G."/>
            <person name="Degnan B.M."/>
            <person name="Rokhsar D.S."/>
        </authorList>
    </citation>
    <scope>NUCLEOTIDE SEQUENCE [LARGE SCALE GENOMIC DNA]</scope>
</reference>
<dbReference type="PANTHER" id="PTHR46791">
    <property type="entry name" value="EXPRESSED PROTEIN"/>
    <property type="match status" value="1"/>
</dbReference>
<dbReference type="InParanoid" id="A0A1X7SF46"/>
<accession>A0A1X7SF46</accession>
<evidence type="ECO:0000313" key="2">
    <source>
        <dbReference type="Proteomes" id="UP000007879"/>
    </source>
</evidence>
<protein>
    <submittedName>
        <fullName evidence="1">Uncharacterized protein</fullName>
    </submittedName>
</protein>
<dbReference type="EnsemblMetazoa" id="Aqu2.1.00681_001">
    <property type="protein sequence ID" value="Aqu2.1.00681_001"/>
    <property type="gene ID" value="Aqu2.1.00681"/>
</dbReference>
<dbReference type="PANTHER" id="PTHR46791:SF5">
    <property type="entry name" value="CLR5 DOMAIN-CONTAINING PROTEIN-RELATED"/>
    <property type="match status" value="1"/>
</dbReference>
<dbReference type="AlphaFoldDB" id="A0A1X7SF46"/>
<gene>
    <name evidence="1" type="primary">109593464</name>
</gene>